<dbReference type="PANTHER" id="PTHR33867:SF1">
    <property type="entry name" value="RIBOSOME MATURATION FACTOR RIMP"/>
    <property type="match status" value="1"/>
</dbReference>
<evidence type="ECO:0000256" key="1">
    <source>
        <dbReference type="ARBA" id="ARBA00022490"/>
    </source>
</evidence>
<evidence type="ECO:0000256" key="2">
    <source>
        <dbReference type="ARBA" id="ARBA00022517"/>
    </source>
</evidence>
<dbReference type="InterPro" id="IPR003728">
    <property type="entry name" value="Ribosome_maturation_RimP"/>
</dbReference>
<dbReference type="InterPro" id="IPR028989">
    <property type="entry name" value="RimP_N"/>
</dbReference>
<proteinExistence type="inferred from homology"/>
<dbReference type="HAMAP" id="MF_01077">
    <property type="entry name" value="RimP"/>
    <property type="match status" value="1"/>
</dbReference>
<dbReference type="SUPFAM" id="SSF75420">
    <property type="entry name" value="YhbC-like, N-terminal domain"/>
    <property type="match status" value="1"/>
</dbReference>
<comment type="function">
    <text evidence="3">Required for maturation of 30S ribosomal subunits.</text>
</comment>
<feature type="domain" description="Ribosome maturation factor RimP N-terminal" evidence="5">
    <location>
        <begin position="1"/>
        <end position="67"/>
    </location>
</feature>
<keyword evidence="2 3" id="KW-0690">Ribosome biogenesis</keyword>
<comment type="similarity">
    <text evidence="3">Belongs to the RimP family.</text>
</comment>
<dbReference type="PANTHER" id="PTHR33867">
    <property type="entry name" value="RIBOSOME MATURATION FACTOR RIMP"/>
    <property type="match status" value="1"/>
</dbReference>
<evidence type="ECO:0000256" key="4">
    <source>
        <dbReference type="SAM" id="MobiDB-lite"/>
    </source>
</evidence>
<dbReference type="GO" id="GO:0005829">
    <property type="term" value="C:cytosol"/>
    <property type="evidence" value="ECO:0007669"/>
    <property type="project" value="TreeGrafter"/>
</dbReference>
<sequence length="184" mass="19629">MGFEIVAVRMHGGNRPRLQVMAEPLDRNRLMTVDDCADISHAVSAILDVADPIGGAYTLEISSPGIDRPLTRLEDFTRFVGERVRIEVEPPLDNRRRFVGLLRGVRESDVLVDVEEGGPVALPFPSIRKAKLSVAFEPPAKPGKVAGTGGRKGSPKGVRGKTGAVGDSAAASGRAKHKEEKDGA</sequence>
<dbReference type="SUPFAM" id="SSF74942">
    <property type="entry name" value="YhbC-like, C-terminal domain"/>
    <property type="match status" value="1"/>
</dbReference>
<dbReference type="OrthoDB" id="9805006at2"/>
<protein>
    <recommendedName>
        <fullName evidence="3">Ribosome maturation factor RimP</fullName>
    </recommendedName>
</protein>
<dbReference type="Gene3D" id="3.30.300.70">
    <property type="entry name" value="RimP-like superfamily, N-terminal"/>
    <property type="match status" value="1"/>
</dbReference>
<keyword evidence="1 3" id="KW-0963">Cytoplasm</keyword>
<dbReference type="InterPro" id="IPR028998">
    <property type="entry name" value="RimP_C"/>
</dbReference>
<reference evidence="7 8" key="1">
    <citation type="submission" date="2017-06" db="EMBL/GenBank/DDBJ databases">
        <authorList>
            <person name="Kim H.J."/>
            <person name="Triplett B.A."/>
        </authorList>
    </citation>
    <scope>NUCLEOTIDE SEQUENCE [LARGE SCALE GENOMIC DNA]</scope>
    <source>
        <strain evidence="7 8">B29T1</strain>
    </source>
</reference>
<name>A0A212PYE6_9PROT</name>
<keyword evidence="8" id="KW-1185">Reference proteome</keyword>
<evidence type="ECO:0000313" key="8">
    <source>
        <dbReference type="Proteomes" id="UP000197065"/>
    </source>
</evidence>
<comment type="subcellular location">
    <subcellularLocation>
        <location evidence="3">Cytoplasm</location>
    </subcellularLocation>
</comment>
<evidence type="ECO:0000256" key="3">
    <source>
        <dbReference type="HAMAP-Rule" id="MF_01077"/>
    </source>
</evidence>
<dbReference type="CDD" id="cd01734">
    <property type="entry name" value="YlxS_C"/>
    <property type="match status" value="1"/>
</dbReference>
<dbReference type="InterPro" id="IPR036847">
    <property type="entry name" value="RimP_C_sf"/>
</dbReference>
<accession>A0A212PYE6</accession>
<dbReference type="GO" id="GO:0006412">
    <property type="term" value="P:translation"/>
    <property type="evidence" value="ECO:0007669"/>
    <property type="project" value="TreeGrafter"/>
</dbReference>
<dbReference type="AlphaFoldDB" id="A0A212PYE6"/>
<feature type="domain" description="Ribosome maturation factor RimP C-terminal" evidence="6">
    <location>
        <begin position="70"/>
        <end position="136"/>
    </location>
</feature>
<dbReference type="Pfam" id="PF02576">
    <property type="entry name" value="RimP_N"/>
    <property type="match status" value="1"/>
</dbReference>
<organism evidence="7 8">
    <name type="scientific">Arboricoccus pini</name>
    <dbReference type="NCBI Taxonomy" id="1963835"/>
    <lineage>
        <taxon>Bacteria</taxon>
        <taxon>Pseudomonadati</taxon>
        <taxon>Pseudomonadota</taxon>
        <taxon>Alphaproteobacteria</taxon>
        <taxon>Geminicoccales</taxon>
        <taxon>Geminicoccaceae</taxon>
        <taxon>Arboricoccus</taxon>
    </lineage>
</organism>
<dbReference type="Gene3D" id="2.30.30.180">
    <property type="entry name" value="Ribosome maturation factor RimP, C-terminal domain"/>
    <property type="match status" value="1"/>
</dbReference>
<feature type="region of interest" description="Disordered" evidence="4">
    <location>
        <begin position="138"/>
        <end position="184"/>
    </location>
</feature>
<dbReference type="GO" id="GO:0000028">
    <property type="term" value="P:ribosomal small subunit assembly"/>
    <property type="evidence" value="ECO:0007669"/>
    <property type="project" value="TreeGrafter"/>
</dbReference>
<dbReference type="InterPro" id="IPR035956">
    <property type="entry name" value="RimP_N_sf"/>
</dbReference>
<evidence type="ECO:0000313" key="7">
    <source>
        <dbReference type="EMBL" id="SNB52086.1"/>
    </source>
</evidence>
<dbReference type="EMBL" id="FYEH01000001">
    <property type="protein sequence ID" value="SNB52086.1"/>
    <property type="molecule type" value="Genomic_DNA"/>
</dbReference>
<evidence type="ECO:0000259" key="6">
    <source>
        <dbReference type="Pfam" id="PF17384"/>
    </source>
</evidence>
<gene>
    <name evidence="3" type="primary">rimP</name>
    <name evidence="7" type="ORF">SAMN07250955_101181</name>
</gene>
<evidence type="ECO:0000259" key="5">
    <source>
        <dbReference type="Pfam" id="PF02576"/>
    </source>
</evidence>
<dbReference type="Proteomes" id="UP000197065">
    <property type="component" value="Unassembled WGS sequence"/>
</dbReference>
<dbReference type="Pfam" id="PF17384">
    <property type="entry name" value="DUF150_C"/>
    <property type="match status" value="1"/>
</dbReference>